<sequence length="68" mass="7658">MIGLLGIVWYIVIIVQGFLALGTAYRKTKANGDNGVSLYGWSILYGLAAVIPYLGYHLWKQSKEYDFK</sequence>
<protein>
    <recommendedName>
        <fullName evidence="4">Cardiolipin synthase N-terminal domain-containing protein</fullName>
    </recommendedName>
</protein>
<name>A0ABS4CI63_9ENTE</name>
<comment type="caution">
    <text evidence="2">The sequence shown here is derived from an EMBL/GenBank/DDBJ whole genome shotgun (WGS) entry which is preliminary data.</text>
</comment>
<organism evidence="2 3">
    <name type="scientific">Enterococcus larvae</name>
    <dbReference type="NCBI Taxonomy" id="2794352"/>
    <lineage>
        <taxon>Bacteria</taxon>
        <taxon>Bacillati</taxon>
        <taxon>Bacillota</taxon>
        <taxon>Bacilli</taxon>
        <taxon>Lactobacillales</taxon>
        <taxon>Enterococcaceae</taxon>
        <taxon>Enterococcus</taxon>
    </lineage>
</organism>
<gene>
    <name evidence="2" type="ORF">I6N96_08490</name>
</gene>
<evidence type="ECO:0000313" key="2">
    <source>
        <dbReference type="EMBL" id="MBP1046321.1"/>
    </source>
</evidence>
<dbReference type="EMBL" id="JAEDXU010000003">
    <property type="protein sequence ID" value="MBP1046321.1"/>
    <property type="molecule type" value="Genomic_DNA"/>
</dbReference>
<evidence type="ECO:0000256" key="1">
    <source>
        <dbReference type="SAM" id="Phobius"/>
    </source>
</evidence>
<feature type="transmembrane region" description="Helical" evidence="1">
    <location>
        <begin position="38"/>
        <end position="59"/>
    </location>
</feature>
<evidence type="ECO:0008006" key="4">
    <source>
        <dbReference type="Google" id="ProtNLM"/>
    </source>
</evidence>
<keyword evidence="3" id="KW-1185">Reference proteome</keyword>
<feature type="transmembrane region" description="Helical" evidence="1">
    <location>
        <begin position="7"/>
        <end position="26"/>
    </location>
</feature>
<accession>A0ABS4CI63</accession>
<reference evidence="2 3" key="1">
    <citation type="submission" date="2020-12" db="EMBL/GenBank/DDBJ databases">
        <title>Vagococcus allomyrinae sp. nov. and Enterococcus lavae sp. nov., isolated from the larvae of Allomyrina dichotoma.</title>
        <authorList>
            <person name="Lee S.D."/>
        </authorList>
    </citation>
    <scope>NUCLEOTIDE SEQUENCE [LARGE SCALE GENOMIC DNA]</scope>
    <source>
        <strain evidence="2 3">BWM-S5</strain>
    </source>
</reference>
<dbReference type="Proteomes" id="UP000673375">
    <property type="component" value="Unassembled WGS sequence"/>
</dbReference>
<keyword evidence="1" id="KW-1133">Transmembrane helix</keyword>
<keyword evidence="1" id="KW-0472">Membrane</keyword>
<evidence type="ECO:0000313" key="3">
    <source>
        <dbReference type="Proteomes" id="UP000673375"/>
    </source>
</evidence>
<dbReference type="RefSeq" id="WP_209557134.1">
    <property type="nucleotide sequence ID" value="NZ_JAEDXU010000003.1"/>
</dbReference>
<keyword evidence="1" id="KW-0812">Transmembrane</keyword>
<proteinExistence type="predicted"/>